<comment type="caution">
    <text evidence="3">The sequence shown here is derived from an EMBL/GenBank/DDBJ whole genome shotgun (WGS) entry which is preliminary data.</text>
</comment>
<evidence type="ECO:0000313" key="4">
    <source>
        <dbReference type="Proteomes" id="UP001142292"/>
    </source>
</evidence>
<protein>
    <recommendedName>
        <fullName evidence="5">Lipoprotein</fullName>
    </recommendedName>
</protein>
<dbReference type="EMBL" id="BSEL01000012">
    <property type="protein sequence ID" value="GLJ70422.1"/>
    <property type="molecule type" value="Genomic_DNA"/>
</dbReference>
<keyword evidence="4" id="KW-1185">Reference proteome</keyword>
<reference evidence="3" key="1">
    <citation type="journal article" date="2014" name="Int. J. Syst. Evol. Microbiol.">
        <title>Complete genome of a new Firmicutes species belonging to the dominant human colonic microbiota ('Ruminococcus bicirculans') reveals two chromosomes and a selective capacity to utilize plant glucans.</title>
        <authorList>
            <consortium name="NISC Comparative Sequencing Program"/>
            <person name="Wegmann U."/>
            <person name="Louis P."/>
            <person name="Goesmann A."/>
            <person name="Henrissat B."/>
            <person name="Duncan S.H."/>
            <person name="Flint H.J."/>
        </authorList>
    </citation>
    <scope>NUCLEOTIDE SEQUENCE</scope>
    <source>
        <strain evidence="3">VKM Ac-1246</strain>
    </source>
</reference>
<evidence type="ECO:0000313" key="3">
    <source>
        <dbReference type="EMBL" id="GLJ70422.1"/>
    </source>
</evidence>
<gene>
    <name evidence="3" type="ORF">GCM10017579_44580</name>
</gene>
<name>A0ABQ5T1R6_9ACTN</name>
<accession>A0ABQ5T1R6</accession>
<organism evidence="3 4">
    <name type="scientific">Nocardioides luteus</name>
    <dbReference type="NCBI Taxonomy" id="1844"/>
    <lineage>
        <taxon>Bacteria</taxon>
        <taxon>Bacillati</taxon>
        <taxon>Actinomycetota</taxon>
        <taxon>Actinomycetes</taxon>
        <taxon>Propionibacteriales</taxon>
        <taxon>Nocardioidaceae</taxon>
        <taxon>Nocardioides</taxon>
    </lineage>
</organism>
<feature type="region of interest" description="Disordered" evidence="1">
    <location>
        <begin position="22"/>
        <end position="84"/>
    </location>
</feature>
<evidence type="ECO:0008006" key="5">
    <source>
        <dbReference type="Google" id="ProtNLM"/>
    </source>
</evidence>
<keyword evidence="2" id="KW-0732">Signal</keyword>
<feature type="compositionally biased region" description="Low complexity" evidence="1">
    <location>
        <begin position="30"/>
        <end position="49"/>
    </location>
</feature>
<proteinExistence type="predicted"/>
<feature type="signal peptide" evidence="2">
    <location>
        <begin position="1"/>
        <end position="20"/>
    </location>
</feature>
<dbReference type="PROSITE" id="PS51257">
    <property type="entry name" value="PROKAR_LIPOPROTEIN"/>
    <property type="match status" value="1"/>
</dbReference>
<reference evidence="3" key="2">
    <citation type="submission" date="2023-01" db="EMBL/GenBank/DDBJ databases">
        <authorList>
            <person name="Sun Q."/>
            <person name="Evtushenko L."/>
        </authorList>
    </citation>
    <scope>NUCLEOTIDE SEQUENCE</scope>
    <source>
        <strain evidence="3">VKM Ac-1246</strain>
    </source>
</reference>
<feature type="compositionally biased region" description="Pro residues" evidence="1">
    <location>
        <begin position="50"/>
        <end position="66"/>
    </location>
</feature>
<evidence type="ECO:0000256" key="2">
    <source>
        <dbReference type="SAM" id="SignalP"/>
    </source>
</evidence>
<sequence>MYPKRLLPLAVAATALLVTACGTSSEDASDPGSSTSPSASASESASPSPSGTPKPKPKPQPEPSRPPSSEKPVRGLVSAGGAAKGALEKTATELTDQAAIEKYAAGLGDSLRAPFTTEATTLLRHVPAGERLYAQTVYDGCDQPDESTITATSSGGEVVLKVAPPKSTKIQCLVAERSVALLSVEVPVG</sequence>
<feature type="chain" id="PRO_5046614093" description="Lipoprotein" evidence="2">
    <location>
        <begin position="21"/>
        <end position="189"/>
    </location>
</feature>
<dbReference type="Proteomes" id="UP001142292">
    <property type="component" value="Unassembled WGS sequence"/>
</dbReference>
<evidence type="ECO:0000256" key="1">
    <source>
        <dbReference type="SAM" id="MobiDB-lite"/>
    </source>
</evidence>